<keyword evidence="2" id="KW-1185">Reference proteome</keyword>
<comment type="caution">
    <text evidence="1">The sequence shown here is derived from an EMBL/GenBank/DDBJ whole genome shotgun (WGS) entry which is preliminary data.</text>
</comment>
<evidence type="ECO:0000313" key="1">
    <source>
        <dbReference type="EMBL" id="NDW06099.1"/>
    </source>
</evidence>
<protein>
    <submittedName>
        <fullName evidence="1">DUF1036 domain-containing protein</fullName>
    </submittedName>
</protein>
<sequence length="161" mass="17311">MALSRRDRTATAHVLECPGRRRRSGSSPALAGAAVLAAGLLPAGAAEAQFVVCNQSLDVVNVAIGRDAGDGFSTRGWWIVGANRCATTIRDELSARYVYVHAEDVFGRPVLYGSTDMCVGAKSFEIAGTEACFQRGYRPAKFLEVDTEAVPRWTLFLSPRS</sequence>
<dbReference type="AlphaFoldDB" id="A0A6N9T8T7"/>
<name>A0A6N9T8T7_9HYPH</name>
<dbReference type="InterPro" id="IPR009380">
    <property type="entry name" value="DUF1036"/>
</dbReference>
<proteinExistence type="predicted"/>
<evidence type="ECO:0000313" key="2">
    <source>
        <dbReference type="Proteomes" id="UP000469011"/>
    </source>
</evidence>
<dbReference type="Pfam" id="PF06282">
    <property type="entry name" value="DUF1036"/>
    <property type="match status" value="1"/>
</dbReference>
<gene>
    <name evidence="1" type="ORF">GTK09_16890</name>
</gene>
<organism evidence="1 2">
    <name type="scientific">Jiella pacifica</name>
    <dbReference type="NCBI Taxonomy" id="2696469"/>
    <lineage>
        <taxon>Bacteria</taxon>
        <taxon>Pseudomonadati</taxon>
        <taxon>Pseudomonadota</taxon>
        <taxon>Alphaproteobacteria</taxon>
        <taxon>Hyphomicrobiales</taxon>
        <taxon>Aurantimonadaceae</taxon>
        <taxon>Jiella</taxon>
    </lineage>
</organism>
<dbReference type="EMBL" id="JAAAMG010000014">
    <property type="protein sequence ID" value="NDW06099.1"/>
    <property type="molecule type" value="Genomic_DNA"/>
</dbReference>
<accession>A0A6N9T8T7</accession>
<dbReference type="Proteomes" id="UP000469011">
    <property type="component" value="Unassembled WGS sequence"/>
</dbReference>
<reference evidence="1 2" key="1">
    <citation type="submission" date="2020-01" db="EMBL/GenBank/DDBJ databases">
        <title>Jiella pacifica sp. nov.</title>
        <authorList>
            <person name="Xue Z."/>
            <person name="Zhu S."/>
            <person name="Chen J."/>
            <person name="Yang J."/>
        </authorList>
    </citation>
    <scope>NUCLEOTIDE SEQUENCE [LARGE SCALE GENOMIC DNA]</scope>
    <source>
        <strain evidence="1 2">40Bstr34</strain>
    </source>
</reference>